<evidence type="ECO:0000256" key="4">
    <source>
        <dbReference type="SAM" id="SignalP"/>
    </source>
</evidence>
<dbReference type="RefSeq" id="WP_344424831.1">
    <property type="nucleotide sequence ID" value="NZ_BAAANN010000023.1"/>
</dbReference>
<feature type="domain" description="Solute-binding protein family 5" evidence="5">
    <location>
        <begin position="76"/>
        <end position="432"/>
    </location>
</feature>
<keyword evidence="7" id="KW-1185">Reference proteome</keyword>
<proteinExistence type="inferred from homology"/>
<name>A0ABN2RQE8_9PSEU</name>
<evidence type="ECO:0000259" key="5">
    <source>
        <dbReference type="Pfam" id="PF00496"/>
    </source>
</evidence>
<gene>
    <name evidence="6" type="ORF">GCM10009754_54820</name>
</gene>
<dbReference type="PROSITE" id="PS51257">
    <property type="entry name" value="PROKAR_LIPOPROTEIN"/>
    <property type="match status" value="1"/>
</dbReference>
<feature type="chain" id="PRO_5046491681" evidence="4">
    <location>
        <begin position="21"/>
        <end position="531"/>
    </location>
</feature>
<accession>A0ABN2RQE8</accession>
<evidence type="ECO:0000313" key="6">
    <source>
        <dbReference type="EMBL" id="GAA1973108.1"/>
    </source>
</evidence>
<dbReference type="Gene3D" id="3.90.76.10">
    <property type="entry name" value="Dipeptide-binding Protein, Domain 1"/>
    <property type="match status" value="1"/>
</dbReference>
<dbReference type="Gene3D" id="3.10.105.10">
    <property type="entry name" value="Dipeptide-binding Protein, Domain 3"/>
    <property type="match status" value="1"/>
</dbReference>
<evidence type="ECO:0000313" key="7">
    <source>
        <dbReference type="Proteomes" id="UP001501116"/>
    </source>
</evidence>
<sequence length="531" mass="55858">MAVRKLLVAAAAALVLAGCAADPTQSRGGVADTLTMYLYQKPKVFSPLAPANGPDQLVLSFVLESLYGTDAQYRQRPILAAAPPVVSADAKSFTITLKPGLSWSDGRPFTSKDVAFSFTALANPATGSAFTGRFADVAGAAELKSGAASTLAGIGTPDDTTVTIRTSRPAAGLLALVGYLPLLPQHVLGQVPPSKLGADPFFTKPSVGTGAFRFVGYQTDQYVELAANPRYRRPVPVRKVILKPVSSDVATGQLGTGEMDLAQISPTDLPSVRKLPGIAIVKAPSPGFTRIAVNQRQARFQNPLVRKAFLHAIDRKSLVDTVLGGAGSVVNSSFSGDAAPSEPDGYAYDPGEAKRLLAEAGWDPAQPVRLSWVPGQRDRDTTATIVQSQLRAVGVATELKQVQAGELTQSYADASFDLALFGGGNYATDPSSVGAIDACAQAYPAGGNVGRFCDPAFDELMARANATADPAARTALYRQAAALENARAPYVWLYNPDTIWAHATRLHGFTPNGAINNEVGAWQFADWKLGQ</sequence>
<dbReference type="InterPro" id="IPR039424">
    <property type="entry name" value="SBP_5"/>
</dbReference>
<dbReference type="PANTHER" id="PTHR30290:SF9">
    <property type="entry name" value="OLIGOPEPTIDE-BINDING PROTEIN APPA"/>
    <property type="match status" value="1"/>
</dbReference>
<dbReference type="PANTHER" id="PTHR30290">
    <property type="entry name" value="PERIPLASMIC BINDING COMPONENT OF ABC TRANSPORTER"/>
    <property type="match status" value="1"/>
</dbReference>
<comment type="similarity">
    <text evidence="1">Belongs to the bacterial solute-binding protein 5 family.</text>
</comment>
<evidence type="ECO:0000256" key="2">
    <source>
        <dbReference type="ARBA" id="ARBA00022448"/>
    </source>
</evidence>
<comment type="caution">
    <text evidence="6">The sequence shown here is derived from an EMBL/GenBank/DDBJ whole genome shotgun (WGS) entry which is preliminary data.</text>
</comment>
<dbReference type="CDD" id="cd08513">
    <property type="entry name" value="PBP2_thermophilic_Hb8_like"/>
    <property type="match status" value="1"/>
</dbReference>
<organism evidence="6 7">
    <name type="scientific">Amycolatopsis minnesotensis</name>
    <dbReference type="NCBI Taxonomy" id="337894"/>
    <lineage>
        <taxon>Bacteria</taxon>
        <taxon>Bacillati</taxon>
        <taxon>Actinomycetota</taxon>
        <taxon>Actinomycetes</taxon>
        <taxon>Pseudonocardiales</taxon>
        <taxon>Pseudonocardiaceae</taxon>
        <taxon>Amycolatopsis</taxon>
    </lineage>
</organism>
<feature type="signal peptide" evidence="4">
    <location>
        <begin position="1"/>
        <end position="20"/>
    </location>
</feature>
<dbReference type="Proteomes" id="UP001501116">
    <property type="component" value="Unassembled WGS sequence"/>
</dbReference>
<dbReference type="Pfam" id="PF00496">
    <property type="entry name" value="SBP_bac_5"/>
    <property type="match status" value="1"/>
</dbReference>
<dbReference type="PIRSF" id="PIRSF002741">
    <property type="entry name" value="MppA"/>
    <property type="match status" value="1"/>
</dbReference>
<dbReference type="InterPro" id="IPR030678">
    <property type="entry name" value="Peptide/Ni-bd"/>
</dbReference>
<reference evidence="6 7" key="1">
    <citation type="journal article" date="2019" name="Int. J. Syst. Evol. Microbiol.">
        <title>The Global Catalogue of Microorganisms (GCM) 10K type strain sequencing project: providing services to taxonomists for standard genome sequencing and annotation.</title>
        <authorList>
            <consortium name="The Broad Institute Genomics Platform"/>
            <consortium name="The Broad Institute Genome Sequencing Center for Infectious Disease"/>
            <person name="Wu L."/>
            <person name="Ma J."/>
        </authorList>
    </citation>
    <scope>NUCLEOTIDE SEQUENCE [LARGE SCALE GENOMIC DNA]</scope>
    <source>
        <strain evidence="6 7">JCM 14545</strain>
    </source>
</reference>
<dbReference type="EMBL" id="BAAANN010000023">
    <property type="protein sequence ID" value="GAA1973108.1"/>
    <property type="molecule type" value="Genomic_DNA"/>
</dbReference>
<dbReference type="SUPFAM" id="SSF53850">
    <property type="entry name" value="Periplasmic binding protein-like II"/>
    <property type="match status" value="1"/>
</dbReference>
<evidence type="ECO:0000256" key="3">
    <source>
        <dbReference type="ARBA" id="ARBA00022729"/>
    </source>
</evidence>
<dbReference type="InterPro" id="IPR000914">
    <property type="entry name" value="SBP_5_dom"/>
</dbReference>
<evidence type="ECO:0000256" key="1">
    <source>
        <dbReference type="ARBA" id="ARBA00005695"/>
    </source>
</evidence>
<keyword evidence="3 4" id="KW-0732">Signal</keyword>
<keyword evidence="2" id="KW-0813">Transport</keyword>
<dbReference type="Gene3D" id="3.40.190.10">
    <property type="entry name" value="Periplasmic binding protein-like II"/>
    <property type="match status" value="1"/>
</dbReference>
<protein>
    <submittedName>
        <fullName evidence="6">ABC transporter substrate-binding protein</fullName>
    </submittedName>
</protein>